<dbReference type="EMBL" id="AGNL01035735">
    <property type="protein sequence ID" value="EJK54491.1"/>
    <property type="molecule type" value="Genomic_DNA"/>
</dbReference>
<evidence type="ECO:0000256" key="1">
    <source>
        <dbReference type="SAM" id="MobiDB-lite"/>
    </source>
</evidence>
<name>K0S088_THAOC</name>
<feature type="compositionally biased region" description="Acidic residues" evidence="1">
    <location>
        <begin position="50"/>
        <end position="61"/>
    </location>
</feature>
<comment type="caution">
    <text evidence="2">The sequence shown here is derived from an EMBL/GenBank/DDBJ whole genome shotgun (WGS) entry which is preliminary data.</text>
</comment>
<reference evidence="2 3" key="1">
    <citation type="journal article" date="2012" name="Genome Biol.">
        <title>Genome and low-iron response of an oceanic diatom adapted to chronic iron limitation.</title>
        <authorList>
            <person name="Lommer M."/>
            <person name="Specht M."/>
            <person name="Roy A.S."/>
            <person name="Kraemer L."/>
            <person name="Andreson R."/>
            <person name="Gutowska M.A."/>
            <person name="Wolf J."/>
            <person name="Bergner S.V."/>
            <person name="Schilhabel M.B."/>
            <person name="Klostermeier U.C."/>
            <person name="Beiko R.G."/>
            <person name="Rosenstiel P."/>
            <person name="Hippler M."/>
            <person name="Laroche J."/>
        </authorList>
    </citation>
    <scope>NUCLEOTIDE SEQUENCE [LARGE SCALE GENOMIC DNA]</scope>
    <source>
        <strain evidence="2 3">CCMP1005</strain>
    </source>
</reference>
<dbReference type="Proteomes" id="UP000266841">
    <property type="component" value="Unassembled WGS sequence"/>
</dbReference>
<gene>
    <name evidence="2" type="ORF">THAOC_25877</name>
</gene>
<organism evidence="2 3">
    <name type="scientific">Thalassiosira oceanica</name>
    <name type="common">Marine diatom</name>
    <dbReference type="NCBI Taxonomy" id="159749"/>
    <lineage>
        <taxon>Eukaryota</taxon>
        <taxon>Sar</taxon>
        <taxon>Stramenopiles</taxon>
        <taxon>Ochrophyta</taxon>
        <taxon>Bacillariophyta</taxon>
        <taxon>Coscinodiscophyceae</taxon>
        <taxon>Thalassiosirophycidae</taxon>
        <taxon>Thalassiosirales</taxon>
        <taxon>Thalassiosiraceae</taxon>
        <taxon>Thalassiosira</taxon>
    </lineage>
</organism>
<accession>K0S088</accession>
<sequence length="61" mass="6858">NWILLWDQSNISGMNKKKQSNISGMNKNKKQPHQDSATANFSSAYVDKSTDEEDEDEIGAI</sequence>
<dbReference type="AlphaFoldDB" id="K0S088"/>
<feature type="compositionally biased region" description="Polar residues" evidence="1">
    <location>
        <begin position="34"/>
        <end position="43"/>
    </location>
</feature>
<feature type="non-terminal residue" evidence="2">
    <location>
        <position position="1"/>
    </location>
</feature>
<keyword evidence="3" id="KW-1185">Reference proteome</keyword>
<feature type="region of interest" description="Disordered" evidence="1">
    <location>
        <begin position="14"/>
        <end position="61"/>
    </location>
</feature>
<protein>
    <submittedName>
        <fullName evidence="2">Uncharacterized protein</fullName>
    </submittedName>
</protein>
<evidence type="ECO:0000313" key="2">
    <source>
        <dbReference type="EMBL" id="EJK54491.1"/>
    </source>
</evidence>
<proteinExistence type="predicted"/>
<evidence type="ECO:0000313" key="3">
    <source>
        <dbReference type="Proteomes" id="UP000266841"/>
    </source>
</evidence>